<dbReference type="InterPro" id="IPR026444">
    <property type="entry name" value="Secre_tail"/>
</dbReference>
<dbReference type="Pfam" id="PF00932">
    <property type="entry name" value="LTD"/>
    <property type="match status" value="1"/>
</dbReference>
<reference evidence="2" key="1">
    <citation type="submission" date="2019-08" db="EMBL/GenBank/DDBJ databases">
        <authorList>
            <person name="Kucharzyk K."/>
            <person name="Murdoch R.W."/>
            <person name="Higgins S."/>
            <person name="Loffler F."/>
        </authorList>
    </citation>
    <scope>NUCLEOTIDE SEQUENCE</scope>
</reference>
<dbReference type="EMBL" id="VSSQ01003232">
    <property type="protein sequence ID" value="MPM19724.1"/>
    <property type="molecule type" value="Genomic_DNA"/>
</dbReference>
<accession>A0A644Y0G6</accession>
<dbReference type="InterPro" id="IPR036415">
    <property type="entry name" value="Lamin_tail_dom_sf"/>
</dbReference>
<evidence type="ECO:0000259" key="1">
    <source>
        <dbReference type="PROSITE" id="PS51841"/>
    </source>
</evidence>
<dbReference type="Pfam" id="PF18962">
    <property type="entry name" value="Por_Secre_tail"/>
    <property type="match status" value="1"/>
</dbReference>
<proteinExistence type="predicted"/>
<evidence type="ECO:0000313" key="2">
    <source>
        <dbReference type="EMBL" id="MPM19724.1"/>
    </source>
</evidence>
<dbReference type="PROSITE" id="PS51841">
    <property type="entry name" value="LTD"/>
    <property type="match status" value="1"/>
</dbReference>
<dbReference type="AlphaFoldDB" id="A0A644Y0G6"/>
<sequence>MSAPADYEISTVSGSGFTSAITLTQSGGTVASTSIYVRLKDGLSAGTYNSETITASSTGATSQTVTCDGIVTTSGGGGGCATDLIISEYIEGSSNNKYIELYNGTGSSVDLSNYTLAHYNNGSATATYTLALSGTLAASATYVIENSSESLGVTADLSTAVSFMTFNGDDAIALLHSGSIIDVIGQIGVDPGTEWGTGLTSTADNTLRRKATVVAGDANGSDAFDPSIEWDGYATDDVSGLGTHTMSCGPMLYVTPATLSGFNYNVGAGPSASQTYALSGTNLTGFPGNITVTAPVDYQISLDGSTWNSTLSVPYSSATLAATTIYVRLIAGLSAGTYNNEVIENSGGGAVTTAEVTCSGTVTGPTLLVSPSSISMSYVFGAGPSAEQTYSISGSSLGAGPITINAPANFEISLTSGSGFGSSVNISYTAPTLNATIIYVRLISGLAINNYSGTITNSGGGASVNVGVSGVVSDPAALPTVFLPGDLAIIGVNSNAKCETGDDGSDEISFVSFVNINTGTKFYATDNGYQRTTAGKWGDTEGVYEFTRTGGPISAGTVITFRFLNITPFVQFLSPDNGWTFTKVSGFGGNLVLNTNGDQIYFMQGGTWTNGAALHDATYTPGVYLFAFNTNDSWTDFGASTQESGLIPGMECFSMMPGVATDFIKFTAAVSGWSAISKRGWIDRINSTANWTDCRVLPTSDPLFTTYSCENYTNTVTPDYPAGYSISIAAGGFSPGIWTGSRDENWFNCGNWQDMTIPDHNVNVSIPSAGVTFEPTIGNPPTVPVVYIGAECNDIDVQTGRTLTMNHANSRLDVYGNMINNGTFSFTDGIVNFMEDNSTLSGTGNMDFYKLGMVKTTALNTLTISKDINISNSLLFTSGIITTGSFRVNVTNSATAAISGHVIPGSSAFTGFINGNLRRNVAATGSYDFPVGSATQYEYANINLISSSSLSYIDAFFTTPHSTTIDITPLNLMVGTSTLNELLNYGFWTITPNAGTYTYDVLLTERLHTNPGSSADAHTVVKRPNAASNWVLQGTHLNSTQSMGTTPVNWVTAKRSGLTVFSDFAIAKSNSGTLPVELLGFDAYLSNGNGFLSWSTASETNCRMFVVERSVNDMNEFVTVATIAGNGNSNMINKYLVEDKNVQPGINYYRLVQYDYDGTRNELGVRYLVMSNEDEPISIATISNDGNSVYADVINIRNGSFEVQILDASGKLVYSAISQSGDDAYRIKVYNLPSGGVYMMRVSDGISADVKKFMIF</sequence>
<comment type="caution">
    <text evidence="2">The sequence shown here is derived from an EMBL/GenBank/DDBJ whole genome shotgun (WGS) entry which is preliminary data.</text>
</comment>
<dbReference type="InterPro" id="IPR001322">
    <property type="entry name" value="Lamin_tail_dom"/>
</dbReference>
<organism evidence="2">
    <name type="scientific">bioreactor metagenome</name>
    <dbReference type="NCBI Taxonomy" id="1076179"/>
    <lineage>
        <taxon>unclassified sequences</taxon>
        <taxon>metagenomes</taxon>
        <taxon>ecological metagenomes</taxon>
    </lineage>
</organism>
<name>A0A644Y0G6_9ZZZZ</name>
<dbReference type="Gene3D" id="2.60.40.1260">
    <property type="entry name" value="Lamin Tail domain"/>
    <property type="match status" value="1"/>
</dbReference>
<feature type="domain" description="LTD" evidence="1">
    <location>
        <begin position="56"/>
        <end position="188"/>
    </location>
</feature>
<protein>
    <recommendedName>
        <fullName evidence="1">LTD domain-containing protein</fullName>
    </recommendedName>
</protein>
<gene>
    <name evidence="2" type="ORF">SDC9_66150</name>
</gene>
<dbReference type="SUPFAM" id="SSF74853">
    <property type="entry name" value="Lamin A/C globular tail domain"/>
    <property type="match status" value="1"/>
</dbReference>